<evidence type="ECO:0000259" key="7">
    <source>
        <dbReference type="Pfam" id="PF21127"/>
    </source>
</evidence>
<dbReference type="InterPro" id="IPR022708">
    <property type="entry name" value="Atg1-like_tMIT"/>
</dbReference>
<organism evidence="8 9">
    <name type="scientific">Columbina picui</name>
    <name type="common">Picui ground-dove</name>
    <dbReference type="NCBI Taxonomy" id="115618"/>
    <lineage>
        <taxon>Eukaryota</taxon>
        <taxon>Metazoa</taxon>
        <taxon>Chordata</taxon>
        <taxon>Craniata</taxon>
        <taxon>Vertebrata</taxon>
        <taxon>Euteleostomi</taxon>
        <taxon>Archelosauria</taxon>
        <taxon>Archosauria</taxon>
        <taxon>Dinosauria</taxon>
        <taxon>Saurischia</taxon>
        <taxon>Theropoda</taxon>
        <taxon>Coelurosauria</taxon>
        <taxon>Aves</taxon>
        <taxon>Neognathae</taxon>
        <taxon>Neoaves</taxon>
        <taxon>Columbimorphae</taxon>
        <taxon>Columbiformes</taxon>
        <taxon>Columbidae</taxon>
        <taxon>Columbina</taxon>
    </lineage>
</organism>
<evidence type="ECO:0000256" key="2">
    <source>
        <dbReference type="ARBA" id="ARBA00022741"/>
    </source>
</evidence>
<comment type="caution">
    <text evidence="8">The sequence shown here is derived from an EMBL/GenBank/DDBJ whole genome shotgun (WGS) entry which is preliminary data.</text>
</comment>
<evidence type="ECO:0000259" key="6">
    <source>
        <dbReference type="Pfam" id="PF12063"/>
    </source>
</evidence>
<feature type="non-terminal residue" evidence="8">
    <location>
        <position position="709"/>
    </location>
</feature>
<feature type="compositionally biased region" description="Polar residues" evidence="5">
    <location>
        <begin position="1"/>
        <end position="21"/>
    </location>
</feature>
<dbReference type="Pfam" id="PF21127">
    <property type="entry name" value="ATG1-like_MIT2"/>
    <property type="match status" value="1"/>
</dbReference>
<dbReference type="Proteomes" id="UP000530263">
    <property type="component" value="Unassembled WGS sequence"/>
</dbReference>
<feature type="domain" description="ATG1-like MIT" evidence="7">
    <location>
        <begin position="631"/>
        <end position="684"/>
    </location>
</feature>
<keyword evidence="9" id="KW-1185">Reference proteome</keyword>
<dbReference type="InterPro" id="IPR048941">
    <property type="entry name" value="ATG1-like_MIT2"/>
</dbReference>
<keyword evidence="3 8" id="KW-0418">Kinase</keyword>
<dbReference type="Pfam" id="PF12063">
    <property type="entry name" value="ATG1-like_MIT1"/>
    <property type="match status" value="1"/>
</dbReference>
<dbReference type="GO" id="GO:0005524">
    <property type="term" value="F:ATP binding"/>
    <property type="evidence" value="ECO:0007669"/>
    <property type="project" value="UniProtKB-KW"/>
</dbReference>
<evidence type="ECO:0000256" key="3">
    <source>
        <dbReference type="ARBA" id="ARBA00022777"/>
    </source>
</evidence>
<feature type="region of interest" description="Disordered" evidence="5">
    <location>
        <begin position="78"/>
        <end position="123"/>
    </location>
</feature>
<sequence>SLGEMQQQLQEKALASPTQDSPGFLHGSKDSAGSSSKNSSCDTDDFVMVPAQFSSDLTAEAAGGKPIQDSLMYSGSSLVTSAGLESQGRTPSPSPPYSSSPSPSSRPGQFSSSKYGHSVPIPVPTQIHNYRRIEQNLQSPNQYASPRSGAVRRSSSTSPLGFPKTGASPPYPGEHGSVPSSRKLSFGGAKPFMPSPQVGTIPEQPCQTVIPSSLGAEVRSRIPVAGSSAPEHSPRGMGSRLHSAPNLSDLHSCRQKITKQHSDPLVAQLGHGAGSQPLQIHGLQHCRQLRSSPKLSEFMQRSPLPTIMGSPTKAVSPFEFPKTPSSQNLLTLLAHQGVMMTPTRNKTLPDLKEMGHFHCQQTGLGLRPVEEIKGRSLSTGRLTDLLLKAAFGAQISEAGSSDSLNNEKPMEIAGGWGGRAEVAGCPGLGGRFARLPPANRRLLFWCLLVKEVAAVPEGKDCVLVGDSGLRPARSQQFPALPQTPCMTWQLLKLQVPSLLLKSEEDRDNTSLAYWTVQVGRQWDSSEMSSSVTSEYQLQESVVADQISLLSREWSYAEQLVLYLKVAELLSSGLQMAIEQIKAGKLCLSSTVKQVVKKLNELYKSSVSSCHCLNMRLQRFFLDKQKLMDRINSITAEKLIFSYAVQMVQSAALDEMFHHREDCAQRYHKALLLMEGLLNIITEQGDIENINKCECSGASFSPTRTWGFLA</sequence>
<accession>A0A7K4S802</accession>
<keyword evidence="4" id="KW-0067">ATP-binding</keyword>
<feature type="non-terminal residue" evidence="8">
    <location>
        <position position="1"/>
    </location>
</feature>
<feature type="compositionally biased region" description="Polar residues" evidence="5">
    <location>
        <begin position="78"/>
        <end position="90"/>
    </location>
</feature>
<reference evidence="8 9" key="1">
    <citation type="submission" date="2019-09" db="EMBL/GenBank/DDBJ databases">
        <title>Bird 10,000 Genomes (B10K) Project - Family phase.</title>
        <authorList>
            <person name="Zhang G."/>
        </authorList>
    </citation>
    <scope>NUCLEOTIDE SEQUENCE [LARGE SCALE GENOMIC DNA]</scope>
    <source>
        <strain evidence="8">B10K-DU-021-26</strain>
        <tissue evidence="8">Mixed tissue sample</tissue>
    </source>
</reference>
<gene>
    <name evidence="8" type="primary">Ulk1_0</name>
    <name evidence="8" type="ORF">COLPIC_R11524</name>
</gene>
<feature type="domain" description="Serine/threonine-protein kinase Atg1-like tMIT" evidence="6">
    <location>
        <begin position="528"/>
        <end position="619"/>
    </location>
</feature>
<evidence type="ECO:0000313" key="9">
    <source>
        <dbReference type="Proteomes" id="UP000530263"/>
    </source>
</evidence>
<name>A0A7K4S802_COLPI</name>
<feature type="compositionally biased region" description="Low complexity" evidence="5">
    <location>
        <begin position="30"/>
        <end position="40"/>
    </location>
</feature>
<keyword evidence="1" id="KW-0808">Transferase</keyword>
<dbReference type="GO" id="GO:0004674">
    <property type="term" value="F:protein serine/threonine kinase activity"/>
    <property type="evidence" value="ECO:0007669"/>
    <property type="project" value="InterPro"/>
</dbReference>
<dbReference type="OrthoDB" id="346907at2759"/>
<feature type="region of interest" description="Disordered" evidence="5">
    <location>
        <begin position="1"/>
        <end position="44"/>
    </location>
</feature>
<evidence type="ECO:0000256" key="5">
    <source>
        <dbReference type="SAM" id="MobiDB-lite"/>
    </source>
</evidence>
<dbReference type="AlphaFoldDB" id="A0A7K4S802"/>
<feature type="region of interest" description="Disordered" evidence="5">
    <location>
        <begin position="139"/>
        <end position="202"/>
    </location>
</feature>
<evidence type="ECO:0000313" key="8">
    <source>
        <dbReference type="EMBL" id="NWQ81904.1"/>
    </source>
</evidence>
<dbReference type="EMBL" id="VYZG01001969">
    <property type="protein sequence ID" value="NWQ81904.1"/>
    <property type="molecule type" value="Genomic_DNA"/>
</dbReference>
<proteinExistence type="predicted"/>
<protein>
    <submittedName>
        <fullName evidence="8">ULK1 kinase</fullName>
    </submittedName>
</protein>
<evidence type="ECO:0000256" key="4">
    <source>
        <dbReference type="ARBA" id="ARBA00022840"/>
    </source>
</evidence>
<keyword evidence="2" id="KW-0547">Nucleotide-binding</keyword>
<evidence type="ECO:0000256" key="1">
    <source>
        <dbReference type="ARBA" id="ARBA00022679"/>
    </source>
</evidence>
<feature type="compositionally biased region" description="Low complexity" evidence="5">
    <location>
        <begin position="99"/>
        <end position="113"/>
    </location>
</feature>